<feature type="region of interest" description="Disordered" evidence="1">
    <location>
        <begin position="155"/>
        <end position="179"/>
    </location>
</feature>
<feature type="region of interest" description="Disordered" evidence="1">
    <location>
        <begin position="25"/>
        <end position="49"/>
    </location>
</feature>
<organism evidence="3 4">
    <name type="scientific">Kineosporia corallincola</name>
    <dbReference type="NCBI Taxonomy" id="2835133"/>
    <lineage>
        <taxon>Bacteria</taxon>
        <taxon>Bacillati</taxon>
        <taxon>Actinomycetota</taxon>
        <taxon>Actinomycetes</taxon>
        <taxon>Kineosporiales</taxon>
        <taxon>Kineosporiaceae</taxon>
        <taxon>Kineosporia</taxon>
    </lineage>
</organism>
<reference evidence="3 4" key="1">
    <citation type="submission" date="2021-05" db="EMBL/GenBank/DDBJ databases">
        <title>Kineosporia and Streptomyces sp. nov. two new marine actinobacteria isolated from Coral.</title>
        <authorList>
            <person name="Buangrab K."/>
            <person name="Sutthacheep M."/>
            <person name="Yeemin T."/>
            <person name="Harunari E."/>
            <person name="Igarashi Y."/>
            <person name="Kanchanasin P."/>
            <person name="Tanasupawat S."/>
            <person name="Phongsopitanun W."/>
        </authorList>
    </citation>
    <scope>NUCLEOTIDE SEQUENCE [LARGE SCALE GENOMIC DNA]</scope>
    <source>
        <strain evidence="3 4">J2-2</strain>
    </source>
</reference>
<dbReference type="Proteomes" id="UP001197247">
    <property type="component" value="Unassembled WGS sequence"/>
</dbReference>
<accession>A0ABS5TIN8</accession>
<keyword evidence="4" id="KW-1185">Reference proteome</keyword>
<feature type="domain" description="DUF306" evidence="2">
    <location>
        <begin position="52"/>
        <end position="151"/>
    </location>
</feature>
<gene>
    <name evidence="3" type="ORF">KIH74_18190</name>
</gene>
<dbReference type="EMBL" id="JAHBAY010000007">
    <property type="protein sequence ID" value="MBT0770875.1"/>
    <property type="molecule type" value="Genomic_DNA"/>
</dbReference>
<evidence type="ECO:0000259" key="2">
    <source>
        <dbReference type="Pfam" id="PF03724"/>
    </source>
</evidence>
<dbReference type="InterPro" id="IPR038670">
    <property type="entry name" value="HslJ-like_sf"/>
</dbReference>
<evidence type="ECO:0000256" key="1">
    <source>
        <dbReference type="SAM" id="MobiDB-lite"/>
    </source>
</evidence>
<feature type="compositionally biased region" description="Low complexity" evidence="1">
    <location>
        <begin position="29"/>
        <end position="40"/>
    </location>
</feature>
<dbReference type="RefSeq" id="WP_214157166.1">
    <property type="nucleotide sequence ID" value="NZ_JAHBAY010000007.1"/>
</dbReference>
<proteinExistence type="predicted"/>
<dbReference type="Pfam" id="PF03724">
    <property type="entry name" value="META"/>
    <property type="match status" value="1"/>
</dbReference>
<protein>
    <submittedName>
        <fullName evidence="3">META domain-containing protein</fullName>
    </submittedName>
</protein>
<evidence type="ECO:0000313" key="4">
    <source>
        <dbReference type="Proteomes" id="UP001197247"/>
    </source>
</evidence>
<sequence length="179" mass="19011">MRREIWAGATTALLPVLLLAGCGEDPGRAQTSSTAPASSTREPAEDPRQAIAGTWYPASIVGYTVSPLDEPSYRKAFLEFDDGDWKASDGCNGMRGTYELGADGDFEMKTAASTEIGCANVPHYDVLDRTTTVRVTGDELVFSAAGEQIARYSRTATVPASPAGTPVGKRTEPEVPPRP</sequence>
<feature type="compositionally biased region" description="Basic and acidic residues" evidence="1">
    <location>
        <begin position="169"/>
        <end position="179"/>
    </location>
</feature>
<dbReference type="Gene3D" id="2.40.128.270">
    <property type="match status" value="1"/>
</dbReference>
<dbReference type="PROSITE" id="PS51257">
    <property type="entry name" value="PROKAR_LIPOPROTEIN"/>
    <property type="match status" value="1"/>
</dbReference>
<comment type="caution">
    <text evidence="3">The sequence shown here is derived from an EMBL/GenBank/DDBJ whole genome shotgun (WGS) entry which is preliminary data.</text>
</comment>
<name>A0ABS5TIN8_9ACTN</name>
<dbReference type="InterPro" id="IPR005184">
    <property type="entry name" value="DUF306_Meta_HslJ"/>
</dbReference>
<evidence type="ECO:0000313" key="3">
    <source>
        <dbReference type="EMBL" id="MBT0770875.1"/>
    </source>
</evidence>